<name>A0ABX7C459_9HYPH</name>
<evidence type="ECO:0000313" key="2">
    <source>
        <dbReference type="Proteomes" id="UP000595857"/>
    </source>
</evidence>
<organism evidence="1 2">
    <name type="scientific">Devosia rhizoryzae</name>
    <dbReference type="NCBI Taxonomy" id="2774137"/>
    <lineage>
        <taxon>Bacteria</taxon>
        <taxon>Pseudomonadati</taxon>
        <taxon>Pseudomonadota</taxon>
        <taxon>Alphaproteobacteria</taxon>
        <taxon>Hyphomicrobiales</taxon>
        <taxon>Devosiaceae</taxon>
        <taxon>Devosia</taxon>
    </lineage>
</organism>
<proteinExistence type="predicted"/>
<dbReference type="Proteomes" id="UP000595857">
    <property type="component" value="Chromosome"/>
</dbReference>
<protein>
    <recommendedName>
        <fullName evidence="3">XRE family transcriptional regulator</fullName>
    </recommendedName>
</protein>
<dbReference type="RefSeq" id="WP_201632416.1">
    <property type="nucleotide sequence ID" value="NZ_CP068046.1"/>
</dbReference>
<evidence type="ECO:0008006" key="3">
    <source>
        <dbReference type="Google" id="ProtNLM"/>
    </source>
</evidence>
<gene>
    <name evidence="1" type="ORF">JI748_14930</name>
</gene>
<keyword evidence="2" id="KW-1185">Reference proteome</keyword>
<evidence type="ECO:0000313" key="1">
    <source>
        <dbReference type="EMBL" id="QQR39019.1"/>
    </source>
</evidence>
<accession>A0ABX7C459</accession>
<dbReference type="EMBL" id="CP068046">
    <property type="protein sequence ID" value="QQR39019.1"/>
    <property type="molecule type" value="Genomic_DNA"/>
</dbReference>
<sequence>MKRDFNLMVAAALRNELGQSRRSIKTVMNWTGASERTAKNWLSGSCGPTGHHLVELAKHSDEVFDLFLVLSGRRPMITSMSLVRLRAHLAATIERLDRQIV</sequence>
<reference evidence="1 2" key="1">
    <citation type="submission" date="2021-01" db="EMBL/GenBank/DDBJ databases">
        <title>Genome seq and assembly of Devosia sp. LEGU1.</title>
        <authorList>
            <person name="Chhetri G."/>
        </authorList>
    </citation>
    <scope>NUCLEOTIDE SEQUENCE [LARGE SCALE GENOMIC DNA]</scope>
    <source>
        <strain evidence="1 2">LEGU1</strain>
    </source>
</reference>